<feature type="region of interest" description="Disordered" evidence="1">
    <location>
        <begin position="216"/>
        <end position="240"/>
    </location>
</feature>
<feature type="region of interest" description="Disordered" evidence="1">
    <location>
        <begin position="120"/>
        <end position="145"/>
    </location>
</feature>
<feature type="compositionally biased region" description="Low complexity" evidence="1">
    <location>
        <begin position="120"/>
        <end position="137"/>
    </location>
</feature>
<evidence type="ECO:0000313" key="2">
    <source>
        <dbReference type="EMBL" id="KAK4503984.1"/>
    </source>
</evidence>
<evidence type="ECO:0000256" key="1">
    <source>
        <dbReference type="SAM" id="MobiDB-lite"/>
    </source>
</evidence>
<accession>A0ABR0ERI3</accession>
<reference evidence="2 3" key="1">
    <citation type="journal article" date="2023" name="G3 (Bethesda)">
        <title>A chromosome-level genome assembly of Zasmidium syzygii isolated from banana leaves.</title>
        <authorList>
            <person name="van Westerhoven A.C."/>
            <person name="Mehrabi R."/>
            <person name="Talebi R."/>
            <person name="Steentjes M.B.F."/>
            <person name="Corcolon B."/>
            <person name="Chong P.A."/>
            <person name="Kema G.H.J."/>
            <person name="Seidl M.F."/>
        </authorList>
    </citation>
    <scope>NUCLEOTIDE SEQUENCE [LARGE SCALE GENOMIC DNA]</scope>
    <source>
        <strain evidence="2 3">P124</strain>
    </source>
</reference>
<comment type="caution">
    <text evidence="2">The sequence shown here is derived from an EMBL/GenBank/DDBJ whole genome shotgun (WGS) entry which is preliminary data.</text>
</comment>
<gene>
    <name evidence="2" type="ORF">PRZ48_004899</name>
</gene>
<feature type="compositionally biased region" description="Low complexity" evidence="1">
    <location>
        <begin position="82"/>
        <end position="91"/>
    </location>
</feature>
<feature type="region of interest" description="Disordered" evidence="1">
    <location>
        <begin position="58"/>
        <end position="93"/>
    </location>
</feature>
<sequence length="240" mass="25471">MDLFQRIRGSNYDDLFLLLRQTKEGTFGMSQTLAAANLPPPPVSGEQRLPPIQTILAEPSSRGMTPVGLPQGHSLSSEDSRGSSMSGPISSHGHRVPLEPPIEPLMHQAHQVPHMISAPSLSLSSEESTGSMGSTSMDGPRPLIDPELLPSNSGTPPYPHYTKLPSSGASVPPAIYDSTAHGQGGGAGGHSYQQRLPRGAVHGLPVEDMRDTKVLKTCGDDVRSPRRERFGAHVQGVPDA</sequence>
<keyword evidence="3" id="KW-1185">Reference proteome</keyword>
<dbReference type="EMBL" id="JAXOVC010000003">
    <property type="protein sequence ID" value="KAK4503984.1"/>
    <property type="molecule type" value="Genomic_DNA"/>
</dbReference>
<proteinExistence type="predicted"/>
<name>A0ABR0ERI3_ZASCE</name>
<protein>
    <submittedName>
        <fullName evidence="2">Uncharacterized protein</fullName>
    </submittedName>
</protein>
<feature type="compositionally biased region" description="Basic and acidic residues" evidence="1">
    <location>
        <begin position="216"/>
        <end position="231"/>
    </location>
</feature>
<feature type="region of interest" description="Disordered" evidence="1">
    <location>
        <begin position="175"/>
        <end position="194"/>
    </location>
</feature>
<organism evidence="2 3">
    <name type="scientific">Zasmidium cellare</name>
    <name type="common">Wine cellar mold</name>
    <name type="synonym">Racodium cellare</name>
    <dbReference type="NCBI Taxonomy" id="395010"/>
    <lineage>
        <taxon>Eukaryota</taxon>
        <taxon>Fungi</taxon>
        <taxon>Dikarya</taxon>
        <taxon>Ascomycota</taxon>
        <taxon>Pezizomycotina</taxon>
        <taxon>Dothideomycetes</taxon>
        <taxon>Dothideomycetidae</taxon>
        <taxon>Mycosphaerellales</taxon>
        <taxon>Mycosphaerellaceae</taxon>
        <taxon>Zasmidium</taxon>
    </lineage>
</organism>
<evidence type="ECO:0000313" key="3">
    <source>
        <dbReference type="Proteomes" id="UP001305779"/>
    </source>
</evidence>
<dbReference type="Proteomes" id="UP001305779">
    <property type="component" value="Unassembled WGS sequence"/>
</dbReference>